<dbReference type="EMBL" id="FUYP01000079">
    <property type="protein sequence ID" value="SKC08233.1"/>
    <property type="molecule type" value="Genomic_DNA"/>
</dbReference>
<evidence type="ECO:0000313" key="3">
    <source>
        <dbReference type="Proteomes" id="UP000190044"/>
    </source>
</evidence>
<keyword evidence="3" id="KW-1185">Reference proteome</keyword>
<accession>A0A1T5GII5</accession>
<dbReference type="OrthoDB" id="7171572at2"/>
<proteinExistence type="predicted"/>
<protein>
    <recommendedName>
        <fullName evidence="1">DUF6946 domain-containing protein</fullName>
    </recommendedName>
</protein>
<organism evidence="2 3">
    <name type="scientific">Sphingopyxis flava</name>
    <dbReference type="NCBI Taxonomy" id="1507287"/>
    <lineage>
        <taxon>Bacteria</taxon>
        <taxon>Pseudomonadati</taxon>
        <taxon>Pseudomonadota</taxon>
        <taxon>Alphaproteobacteria</taxon>
        <taxon>Sphingomonadales</taxon>
        <taxon>Sphingomonadaceae</taxon>
        <taxon>Sphingopyxis</taxon>
    </lineage>
</organism>
<evidence type="ECO:0000259" key="1">
    <source>
        <dbReference type="Pfam" id="PF22187"/>
    </source>
</evidence>
<name>A0A1T5GII5_9SPHN</name>
<dbReference type="InterPro" id="IPR054024">
    <property type="entry name" value="DUF6946"/>
</dbReference>
<reference evidence="3" key="1">
    <citation type="submission" date="2017-02" db="EMBL/GenBank/DDBJ databases">
        <authorList>
            <person name="Varghese N."/>
            <person name="Submissions S."/>
        </authorList>
    </citation>
    <scope>NUCLEOTIDE SEQUENCE [LARGE SCALE GENOMIC DNA]</scope>
    <source>
        <strain evidence="3">R11H</strain>
    </source>
</reference>
<evidence type="ECO:0000313" key="2">
    <source>
        <dbReference type="EMBL" id="SKC08233.1"/>
    </source>
</evidence>
<feature type="domain" description="DUF6946" evidence="1">
    <location>
        <begin position="6"/>
        <end position="218"/>
    </location>
</feature>
<dbReference type="Proteomes" id="UP000190044">
    <property type="component" value="Unassembled WGS sequence"/>
</dbReference>
<gene>
    <name evidence="2" type="ORF">SAMN06295937_10791</name>
</gene>
<sequence>MPFYVPTEGADAWRKFLAEPDKQWRNGYSAKSLAECWENARGIPAEVGALLEAIAPAPRLLFAFPEHKVALPGSSRGESQNDIFAFVRAGPSTVAVMIEGKVDESFDRQLTDWLRNASPGKIERLSYLASSLGLDAASIPSTIHYQLLHRTVSGLIEADRYKADAAAMIVHSFSPTRKWFEAFAAFCGLLGIEAEPGRLYQAKTQTSRPLYLGWASGKPARPI</sequence>
<dbReference type="Pfam" id="PF22187">
    <property type="entry name" value="DUF6946"/>
    <property type="match status" value="1"/>
</dbReference>
<dbReference type="AlphaFoldDB" id="A0A1T5GII5"/>
<dbReference type="RefSeq" id="WP_079640297.1">
    <property type="nucleotide sequence ID" value="NZ_FUYP01000079.1"/>
</dbReference>